<organism evidence="5 6">
    <name type="scientific">Harenicola maris</name>
    <dbReference type="NCBI Taxonomy" id="2841044"/>
    <lineage>
        <taxon>Bacteria</taxon>
        <taxon>Pseudomonadati</taxon>
        <taxon>Pseudomonadota</taxon>
        <taxon>Alphaproteobacteria</taxon>
        <taxon>Rhodobacterales</taxon>
        <taxon>Paracoccaceae</taxon>
        <taxon>Harenicola</taxon>
    </lineage>
</organism>
<dbReference type="Proteomes" id="UP001315686">
    <property type="component" value="Unassembled WGS sequence"/>
</dbReference>
<dbReference type="GO" id="GO:0046872">
    <property type="term" value="F:metal ion binding"/>
    <property type="evidence" value="ECO:0007669"/>
    <property type="project" value="UniProtKB-KW"/>
</dbReference>
<comment type="cofactor">
    <cofactor evidence="1">
        <name>Zn(2+)</name>
        <dbReference type="ChEBI" id="CHEBI:29105"/>
    </cofactor>
</comment>
<keyword evidence="2" id="KW-0808">Transferase</keyword>
<keyword evidence="3" id="KW-0479">Metal-binding</keyword>
<reference evidence="5 6" key="1">
    <citation type="journal article" date="2021" name="Arch. Microbiol.">
        <title>Harenicola maris gen. nov., sp. nov. isolated from the Sea of Japan shallow sediments.</title>
        <authorList>
            <person name="Romanenko L.A."/>
            <person name="Kurilenko V.V."/>
            <person name="Chernysheva N.Y."/>
            <person name="Tekutyeva L.A."/>
            <person name="Velansky P.V."/>
            <person name="Svetashev V.I."/>
            <person name="Isaeva M.P."/>
        </authorList>
    </citation>
    <scope>NUCLEOTIDE SEQUENCE [LARGE SCALE GENOMIC DNA]</scope>
    <source>
        <strain evidence="5 6">KMM 3653</strain>
    </source>
</reference>
<sequence>MTPLPRLMVAPNGARRGHADHAALPVTDEEVVQTARACQEAGADGIHLHIRDEAGLHLLDAGRYQALLDRLCGEVPGMYLQVTSEAAGRYSAEEQREMMRALRPAHVSVALREMVRAKEDWAEAYAFYHWAADNAVEVQHILYSPEEVAGFVRALEDGKIPGDHHLIQLVRGSYAEGEAGATPLAAYLAEMDRADSHSFDWMLCAFGRGETASLVEAAQNGGKARSGFENSLWNSDGSLAADNAARIREVDAALRAVSGPL</sequence>
<dbReference type="InterPro" id="IPR008567">
    <property type="entry name" value="BKACE"/>
</dbReference>
<name>A0AAP2CPH3_9RHOB</name>
<evidence type="ECO:0000256" key="4">
    <source>
        <dbReference type="ARBA" id="ARBA00022833"/>
    </source>
</evidence>
<accession>A0AAP2CPH3</accession>
<evidence type="ECO:0000313" key="5">
    <source>
        <dbReference type="EMBL" id="MBT0957241.1"/>
    </source>
</evidence>
<evidence type="ECO:0000256" key="2">
    <source>
        <dbReference type="ARBA" id="ARBA00022679"/>
    </source>
</evidence>
<dbReference type="EMBL" id="JADQAZ010000001">
    <property type="protein sequence ID" value="MBT0957241.1"/>
    <property type="molecule type" value="Genomic_DNA"/>
</dbReference>
<gene>
    <name evidence="5" type="ORF">IV417_07585</name>
</gene>
<dbReference type="RefSeq" id="WP_327793417.1">
    <property type="nucleotide sequence ID" value="NZ_JADQAZ010000001.1"/>
</dbReference>
<dbReference type="GO" id="GO:0043720">
    <property type="term" value="F:3-keto-5-aminohexanoate cleavage activity"/>
    <property type="evidence" value="ECO:0007669"/>
    <property type="project" value="InterPro"/>
</dbReference>
<evidence type="ECO:0000256" key="1">
    <source>
        <dbReference type="ARBA" id="ARBA00001947"/>
    </source>
</evidence>
<proteinExistence type="predicted"/>
<keyword evidence="4" id="KW-0862">Zinc</keyword>
<comment type="caution">
    <text evidence="5">The sequence shown here is derived from an EMBL/GenBank/DDBJ whole genome shotgun (WGS) entry which is preliminary data.</text>
</comment>
<dbReference type="Pfam" id="PF05853">
    <property type="entry name" value="BKACE"/>
    <property type="match status" value="1"/>
</dbReference>
<dbReference type="Gene3D" id="3.20.20.70">
    <property type="entry name" value="Aldolase class I"/>
    <property type="match status" value="1"/>
</dbReference>
<protein>
    <submittedName>
        <fullName evidence="5">3-keto-5-aminohexanoate cleavage protein</fullName>
    </submittedName>
</protein>
<dbReference type="PANTHER" id="PTHR37418:SF2">
    <property type="entry name" value="3-KETO-5-AMINOHEXANOATE CLEAVAGE ENZYME"/>
    <property type="match status" value="1"/>
</dbReference>
<dbReference type="InterPro" id="IPR013785">
    <property type="entry name" value="Aldolase_TIM"/>
</dbReference>
<dbReference type="AlphaFoldDB" id="A0AAP2CPH3"/>
<evidence type="ECO:0000313" key="6">
    <source>
        <dbReference type="Proteomes" id="UP001315686"/>
    </source>
</evidence>
<keyword evidence="6" id="KW-1185">Reference proteome</keyword>
<evidence type="ECO:0000256" key="3">
    <source>
        <dbReference type="ARBA" id="ARBA00022723"/>
    </source>
</evidence>
<dbReference type="PANTHER" id="PTHR37418">
    <property type="entry name" value="3-KETO-5-AMINOHEXANOATE CLEAVAGE ENZYME-RELATED"/>
    <property type="match status" value="1"/>
</dbReference>